<evidence type="ECO:0000256" key="6">
    <source>
        <dbReference type="ARBA" id="ARBA00022989"/>
    </source>
</evidence>
<sequence>MKKQVNDLRPFSNVAKGTVISVLCIITLICALLLMFPNKSEGIITDLNGIISSNLGFVYVWLTFLSIIACVALGCSKYGKIKLGEGKKAFSEFSWASMMFCASMAAGFIYWGSIEWASHYIAPPFGIEPESWLAAEYAATIPIFNWGISAWSLYLIPAVAFAFIHFNKKSEKFDVGNACRPIFGDRVDGWLGQVLNVFFILGILGGVGTALGIGSPLVSACLNKLFNIPDTPLLRFIVIIIVSCIFTISAYKGINKGIKILSDINIYLMLGTVIFLFIFGPTTFILKMQTTSIGVMLDEFVRLSTWLDPVGVSAGYPENWTVFYWAWWMSYSIFMGIFVAKISGGRTVRQVIFGGLGYGFLGSFVFFSVFGNYFMGVQLFGNFNILESLQTAGGPATVVEVFFQLPAGTIFVFVILLTSMLSMATNFDSASYTMAMVSSRKIQLGGRPSKTFCVFWAVCIAAIPMIMMLLGGSLTQLQTLSVVMALPTCILYVIICLGCFKMLRDYYNTHY</sequence>
<evidence type="ECO:0000313" key="9">
    <source>
        <dbReference type="EMBL" id="SEA20515.1"/>
    </source>
</evidence>
<dbReference type="GO" id="GO:0005886">
    <property type="term" value="C:plasma membrane"/>
    <property type="evidence" value="ECO:0007669"/>
    <property type="project" value="UniProtKB-SubCell"/>
</dbReference>
<feature type="transmembrane region" description="Helical" evidence="8">
    <location>
        <begin position="322"/>
        <end position="340"/>
    </location>
</feature>
<comment type="similarity">
    <text evidence="2">Belongs to the BCCT transporter (TC 2.A.15) family.</text>
</comment>
<organism evidence="9 10">
    <name type="scientific">Eubacterium aggregans</name>
    <dbReference type="NCBI Taxonomy" id="81409"/>
    <lineage>
        <taxon>Bacteria</taxon>
        <taxon>Bacillati</taxon>
        <taxon>Bacillota</taxon>
        <taxon>Clostridia</taxon>
        <taxon>Eubacteriales</taxon>
        <taxon>Eubacteriaceae</taxon>
        <taxon>Eubacterium</taxon>
    </lineage>
</organism>
<evidence type="ECO:0000256" key="2">
    <source>
        <dbReference type="ARBA" id="ARBA00005658"/>
    </source>
</evidence>
<feature type="transmembrane region" description="Helical" evidence="8">
    <location>
        <begin position="12"/>
        <end position="36"/>
    </location>
</feature>
<comment type="subcellular location">
    <subcellularLocation>
        <location evidence="1">Cell membrane</location>
        <topology evidence="1">Multi-pass membrane protein</topology>
    </subcellularLocation>
</comment>
<dbReference type="OrthoDB" id="9775735at2"/>
<evidence type="ECO:0000256" key="1">
    <source>
        <dbReference type="ARBA" id="ARBA00004651"/>
    </source>
</evidence>
<dbReference type="PROSITE" id="PS01303">
    <property type="entry name" value="BCCT"/>
    <property type="match status" value="1"/>
</dbReference>
<keyword evidence="5 8" id="KW-0812">Transmembrane</keyword>
<feature type="transmembrane region" description="Helical" evidence="8">
    <location>
        <begin position="143"/>
        <end position="164"/>
    </location>
</feature>
<keyword evidence="6 8" id="KW-1133">Transmembrane helix</keyword>
<feature type="transmembrane region" description="Helical" evidence="8">
    <location>
        <begin position="410"/>
        <end position="430"/>
    </location>
</feature>
<feature type="transmembrane region" description="Helical" evidence="8">
    <location>
        <begin position="56"/>
        <end position="75"/>
    </location>
</feature>
<dbReference type="STRING" id="81409.SAMN04515656_10578"/>
<dbReference type="PANTHER" id="PTHR30047">
    <property type="entry name" value="HIGH-AFFINITY CHOLINE TRANSPORT PROTEIN-RELATED"/>
    <property type="match status" value="1"/>
</dbReference>
<evidence type="ECO:0000256" key="7">
    <source>
        <dbReference type="ARBA" id="ARBA00023136"/>
    </source>
</evidence>
<evidence type="ECO:0000256" key="8">
    <source>
        <dbReference type="SAM" id="Phobius"/>
    </source>
</evidence>
<reference evidence="9 10" key="1">
    <citation type="submission" date="2016-10" db="EMBL/GenBank/DDBJ databases">
        <authorList>
            <person name="de Groot N.N."/>
        </authorList>
    </citation>
    <scope>NUCLEOTIDE SEQUENCE [LARGE SCALE GENOMIC DNA]</scope>
    <source>
        <strain evidence="9 10">SR12</strain>
    </source>
</reference>
<keyword evidence="4" id="KW-1003">Cell membrane</keyword>
<evidence type="ECO:0000256" key="4">
    <source>
        <dbReference type="ARBA" id="ARBA00022475"/>
    </source>
</evidence>
<keyword evidence="7 8" id="KW-0472">Membrane</keyword>
<name>A0A1H3ZA53_9FIRM</name>
<dbReference type="Proteomes" id="UP000199394">
    <property type="component" value="Unassembled WGS sequence"/>
</dbReference>
<feature type="transmembrane region" description="Helical" evidence="8">
    <location>
        <begin position="352"/>
        <end position="374"/>
    </location>
</feature>
<dbReference type="NCBIfam" id="TIGR00842">
    <property type="entry name" value="bcct"/>
    <property type="match status" value="1"/>
</dbReference>
<dbReference type="RefSeq" id="WP_090305601.1">
    <property type="nucleotide sequence ID" value="NZ_FNRK01000005.1"/>
</dbReference>
<dbReference type="AlphaFoldDB" id="A0A1H3ZA53"/>
<keyword evidence="10" id="KW-1185">Reference proteome</keyword>
<feature type="transmembrane region" description="Helical" evidence="8">
    <location>
        <begin position="95"/>
        <end position="114"/>
    </location>
</feature>
<evidence type="ECO:0000256" key="3">
    <source>
        <dbReference type="ARBA" id="ARBA00022448"/>
    </source>
</evidence>
<gene>
    <name evidence="9" type="ORF">SAMN04515656_10578</name>
</gene>
<evidence type="ECO:0000256" key="5">
    <source>
        <dbReference type="ARBA" id="ARBA00022692"/>
    </source>
</evidence>
<proteinExistence type="inferred from homology"/>
<dbReference type="InterPro" id="IPR000060">
    <property type="entry name" value="BCCT_transptr"/>
</dbReference>
<feature type="transmembrane region" description="Helical" evidence="8">
    <location>
        <begin position="266"/>
        <end position="286"/>
    </location>
</feature>
<feature type="transmembrane region" description="Helical" evidence="8">
    <location>
        <begin position="190"/>
        <end position="213"/>
    </location>
</feature>
<dbReference type="Pfam" id="PF02028">
    <property type="entry name" value="BCCT"/>
    <property type="match status" value="1"/>
</dbReference>
<evidence type="ECO:0000313" key="10">
    <source>
        <dbReference type="Proteomes" id="UP000199394"/>
    </source>
</evidence>
<dbReference type="EMBL" id="FNRK01000005">
    <property type="protein sequence ID" value="SEA20515.1"/>
    <property type="molecule type" value="Genomic_DNA"/>
</dbReference>
<accession>A0A1H3ZA53</accession>
<feature type="transmembrane region" description="Helical" evidence="8">
    <location>
        <begin position="451"/>
        <end position="474"/>
    </location>
</feature>
<feature type="transmembrane region" description="Helical" evidence="8">
    <location>
        <begin position="480"/>
        <end position="500"/>
    </location>
</feature>
<keyword evidence="3" id="KW-0813">Transport</keyword>
<feature type="transmembrane region" description="Helical" evidence="8">
    <location>
        <begin position="233"/>
        <end position="254"/>
    </location>
</feature>
<dbReference type="GO" id="GO:0022857">
    <property type="term" value="F:transmembrane transporter activity"/>
    <property type="evidence" value="ECO:0007669"/>
    <property type="project" value="InterPro"/>
</dbReference>
<dbReference type="InterPro" id="IPR018093">
    <property type="entry name" value="BCCT_CS"/>
</dbReference>
<protein>
    <submittedName>
        <fullName evidence="9">Betaine/carnitine transporter, BCCT family</fullName>
    </submittedName>
</protein>
<dbReference type="PANTHER" id="PTHR30047:SF7">
    <property type="entry name" value="HIGH-AFFINITY CHOLINE TRANSPORT PROTEIN"/>
    <property type="match status" value="1"/>
</dbReference>